<dbReference type="AlphaFoldDB" id="A0A381SHK0"/>
<evidence type="ECO:0000313" key="1">
    <source>
        <dbReference type="EMBL" id="SVA03535.1"/>
    </source>
</evidence>
<dbReference type="InterPro" id="IPR029016">
    <property type="entry name" value="GAF-like_dom_sf"/>
</dbReference>
<protein>
    <recommendedName>
        <fullName evidence="2">GAF domain-containing protein</fullName>
    </recommendedName>
</protein>
<proteinExistence type="predicted"/>
<accession>A0A381SHK0</accession>
<sequence length="165" mass="19583">MKKKIIDYKNLSKSVSKDSNKIFFKKIDQLIKKSIGHKLITFTVIDHSIKYVERIYTNNPKVYPLLGRKKIPKNMWSQKVIKNKKHFLGKNKKEIKKLFFDYEIIFSLGCGSIINFLVKFNNKPIGTINVLDKEYKYNHIDIEKLDIISSFLIPFFLKHQIIMKK</sequence>
<gene>
    <name evidence="1" type="ORF">METZ01_LOCUS56389</name>
</gene>
<name>A0A381SHK0_9ZZZZ</name>
<dbReference type="Gene3D" id="3.30.450.40">
    <property type="match status" value="1"/>
</dbReference>
<reference evidence="1" key="1">
    <citation type="submission" date="2018-05" db="EMBL/GenBank/DDBJ databases">
        <authorList>
            <person name="Lanie J.A."/>
            <person name="Ng W.-L."/>
            <person name="Kazmierczak K.M."/>
            <person name="Andrzejewski T.M."/>
            <person name="Davidsen T.M."/>
            <person name="Wayne K.J."/>
            <person name="Tettelin H."/>
            <person name="Glass J.I."/>
            <person name="Rusch D."/>
            <person name="Podicherti R."/>
            <person name="Tsui H.-C.T."/>
            <person name="Winkler M.E."/>
        </authorList>
    </citation>
    <scope>NUCLEOTIDE SEQUENCE</scope>
</reference>
<evidence type="ECO:0008006" key="2">
    <source>
        <dbReference type="Google" id="ProtNLM"/>
    </source>
</evidence>
<dbReference type="EMBL" id="UINC01003122">
    <property type="protein sequence ID" value="SVA03535.1"/>
    <property type="molecule type" value="Genomic_DNA"/>
</dbReference>
<organism evidence="1">
    <name type="scientific">marine metagenome</name>
    <dbReference type="NCBI Taxonomy" id="408172"/>
    <lineage>
        <taxon>unclassified sequences</taxon>
        <taxon>metagenomes</taxon>
        <taxon>ecological metagenomes</taxon>
    </lineage>
</organism>